<comment type="caution">
    <text evidence="2">The sequence shown here is derived from an EMBL/GenBank/DDBJ whole genome shotgun (WGS) entry which is preliminary data.</text>
</comment>
<feature type="region of interest" description="Disordered" evidence="1">
    <location>
        <begin position="22"/>
        <end position="43"/>
    </location>
</feature>
<gene>
    <name evidence="2" type="ORF">GE061_019669</name>
</gene>
<keyword evidence="3" id="KW-1185">Reference proteome</keyword>
<feature type="compositionally biased region" description="Low complexity" evidence="1">
    <location>
        <begin position="26"/>
        <end position="39"/>
    </location>
</feature>
<sequence length="102" mass="11534">MLTYLRGKRANIESTTEKYEQLLSSPAEEVPGAPEAPRAAGRREDAGARRFFFFLDDLVVWSFAGLDHVFPLFPTPSDFPHFDPRSAAVLHHHDGARFHAIR</sequence>
<organism evidence="2 3">
    <name type="scientific">Apolygus lucorum</name>
    <name type="common">Small green plant bug</name>
    <name type="synonym">Lygocoris lucorum</name>
    <dbReference type="NCBI Taxonomy" id="248454"/>
    <lineage>
        <taxon>Eukaryota</taxon>
        <taxon>Metazoa</taxon>
        <taxon>Ecdysozoa</taxon>
        <taxon>Arthropoda</taxon>
        <taxon>Hexapoda</taxon>
        <taxon>Insecta</taxon>
        <taxon>Pterygota</taxon>
        <taxon>Neoptera</taxon>
        <taxon>Paraneoptera</taxon>
        <taxon>Hemiptera</taxon>
        <taxon>Heteroptera</taxon>
        <taxon>Panheteroptera</taxon>
        <taxon>Cimicomorpha</taxon>
        <taxon>Miridae</taxon>
        <taxon>Mirini</taxon>
        <taxon>Apolygus</taxon>
    </lineage>
</organism>
<protein>
    <submittedName>
        <fullName evidence="2">Uncharacterized protein</fullName>
    </submittedName>
</protein>
<proteinExistence type="predicted"/>
<reference evidence="2" key="1">
    <citation type="journal article" date="2021" name="Mol. Ecol. Resour.">
        <title>Apolygus lucorum genome provides insights into omnivorousness and mesophyll feeding.</title>
        <authorList>
            <person name="Liu Y."/>
            <person name="Liu H."/>
            <person name="Wang H."/>
            <person name="Huang T."/>
            <person name="Liu B."/>
            <person name="Yang B."/>
            <person name="Yin L."/>
            <person name="Li B."/>
            <person name="Zhang Y."/>
            <person name="Zhang S."/>
            <person name="Jiang F."/>
            <person name="Zhang X."/>
            <person name="Ren Y."/>
            <person name="Wang B."/>
            <person name="Wang S."/>
            <person name="Lu Y."/>
            <person name="Wu K."/>
            <person name="Fan W."/>
            <person name="Wang G."/>
        </authorList>
    </citation>
    <scope>NUCLEOTIDE SEQUENCE</scope>
    <source>
        <strain evidence="2">12Hb</strain>
    </source>
</reference>
<evidence type="ECO:0000256" key="1">
    <source>
        <dbReference type="SAM" id="MobiDB-lite"/>
    </source>
</evidence>
<dbReference type="Proteomes" id="UP000466442">
    <property type="component" value="Linkage Group LG9"/>
</dbReference>
<evidence type="ECO:0000313" key="3">
    <source>
        <dbReference type="Proteomes" id="UP000466442"/>
    </source>
</evidence>
<dbReference type="AlphaFoldDB" id="A0A8S9XBQ5"/>
<name>A0A8S9XBQ5_APOLU</name>
<evidence type="ECO:0000313" key="2">
    <source>
        <dbReference type="EMBL" id="KAF6205496.1"/>
    </source>
</evidence>
<accession>A0A8S9XBQ5</accession>
<dbReference type="EMBL" id="WIXP02000009">
    <property type="protein sequence ID" value="KAF6205496.1"/>
    <property type="molecule type" value="Genomic_DNA"/>
</dbReference>